<sequence length="101" mass="10481">MASKACCAPARRRVKAPAGGSALCKVALASCAFGAWQRCWQVCSHFAARGGRQPQSFLARRALHKGTVALYAKASAGGFYVSAKSENAVFAKCSKAGSKGI</sequence>
<dbReference type="EMBL" id="BMAW01092036">
    <property type="protein sequence ID" value="GFS52799.1"/>
    <property type="molecule type" value="Genomic_DNA"/>
</dbReference>
<reference evidence="1" key="1">
    <citation type="submission" date="2020-08" db="EMBL/GenBank/DDBJ databases">
        <title>Multicomponent nature underlies the extraordinary mechanical properties of spider dragline silk.</title>
        <authorList>
            <person name="Kono N."/>
            <person name="Nakamura H."/>
            <person name="Mori M."/>
            <person name="Yoshida Y."/>
            <person name="Ohtoshi R."/>
            <person name="Malay A.D."/>
            <person name="Moran D.A.P."/>
            <person name="Tomita M."/>
            <person name="Numata K."/>
            <person name="Arakawa K."/>
        </authorList>
    </citation>
    <scope>NUCLEOTIDE SEQUENCE</scope>
</reference>
<accession>A0A8X6IMW4</accession>
<proteinExistence type="predicted"/>
<dbReference type="Proteomes" id="UP000887013">
    <property type="component" value="Unassembled WGS sequence"/>
</dbReference>
<gene>
    <name evidence="1" type="ORF">NPIL_274411</name>
</gene>
<name>A0A8X6IMW4_NEPPI</name>
<evidence type="ECO:0000313" key="1">
    <source>
        <dbReference type="EMBL" id="GFS52799.1"/>
    </source>
</evidence>
<comment type="caution">
    <text evidence="1">The sequence shown here is derived from an EMBL/GenBank/DDBJ whole genome shotgun (WGS) entry which is preliminary data.</text>
</comment>
<evidence type="ECO:0000313" key="2">
    <source>
        <dbReference type="Proteomes" id="UP000887013"/>
    </source>
</evidence>
<organism evidence="1 2">
    <name type="scientific">Nephila pilipes</name>
    <name type="common">Giant wood spider</name>
    <name type="synonym">Nephila maculata</name>
    <dbReference type="NCBI Taxonomy" id="299642"/>
    <lineage>
        <taxon>Eukaryota</taxon>
        <taxon>Metazoa</taxon>
        <taxon>Ecdysozoa</taxon>
        <taxon>Arthropoda</taxon>
        <taxon>Chelicerata</taxon>
        <taxon>Arachnida</taxon>
        <taxon>Araneae</taxon>
        <taxon>Araneomorphae</taxon>
        <taxon>Entelegynae</taxon>
        <taxon>Araneoidea</taxon>
        <taxon>Nephilidae</taxon>
        <taxon>Nephila</taxon>
    </lineage>
</organism>
<protein>
    <submittedName>
        <fullName evidence="1">Uncharacterized protein</fullName>
    </submittedName>
</protein>
<dbReference type="AlphaFoldDB" id="A0A8X6IMW4"/>
<keyword evidence="2" id="KW-1185">Reference proteome</keyword>